<dbReference type="GO" id="GO:0003677">
    <property type="term" value="F:DNA binding"/>
    <property type="evidence" value="ECO:0007669"/>
    <property type="project" value="InterPro"/>
</dbReference>
<reference evidence="2" key="1">
    <citation type="submission" date="2016-10" db="EMBL/GenBank/DDBJ databases">
        <authorList>
            <person name="Varghese N."/>
            <person name="Submissions S."/>
        </authorList>
    </citation>
    <scope>NUCLEOTIDE SEQUENCE [LARGE SCALE GENOMIC DNA]</scope>
    <source>
        <strain evidence="2">DSM 217</strain>
    </source>
</reference>
<dbReference type="GO" id="GO:0006313">
    <property type="term" value="P:DNA transposition"/>
    <property type="evidence" value="ECO:0007669"/>
    <property type="project" value="InterPro"/>
</dbReference>
<dbReference type="InterPro" id="IPR036515">
    <property type="entry name" value="Transposase_17_sf"/>
</dbReference>
<keyword evidence="2" id="KW-1185">Reference proteome</keyword>
<name>A0A1H3B268_THIRO</name>
<proteinExistence type="predicted"/>
<dbReference type="RefSeq" id="WP_217633741.1">
    <property type="nucleotide sequence ID" value="NZ_FNNZ01000022.1"/>
</dbReference>
<dbReference type="AlphaFoldDB" id="A0A1H3B268"/>
<dbReference type="Proteomes" id="UP000198816">
    <property type="component" value="Unassembled WGS sequence"/>
</dbReference>
<dbReference type="SUPFAM" id="SSF143422">
    <property type="entry name" value="Transposase IS200-like"/>
    <property type="match status" value="1"/>
</dbReference>
<evidence type="ECO:0000313" key="2">
    <source>
        <dbReference type="Proteomes" id="UP000198816"/>
    </source>
</evidence>
<dbReference type="STRING" id="1058.SAMN05421783_12258"/>
<dbReference type="GO" id="GO:0004803">
    <property type="term" value="F:transposase activity"/>
    <property type="evidence" value="ECO:0007669"/>
    <property type="project" value="InterPro"/>
</dbReference>
<organism evidence="1 2">
    <name type="scientific">Thiocapsa roseopersicina</name>
    <dbReference type="NCBI Taxonomy" id="1058"/>
    <lineage>
        <taxon>Bacteria</taxon>
        <taxon>Pseudomonadati</taxon>
        <taxon>Pseudomonadota</taxon>
        <taxon>Gammaproteobacteria</taxon>
        <taxon>Chromatiales</taxon>
        <taxon>Chromatiaceae</taxon>
        <taxon>Thiocapsa</taxon>
    </lineage>
</organism>
<protein>
    <submittedName>
        <fullName evidence="1">Putative transposase</fullName>
    </submittedName>
</protein>
<dbReference type="EMBL" id="FNNZ01000022">
    <property type="protein sequence ID" value="SDX36013.1"/>
    <property type="molecule type" value="Genomic_DNA"/>
</dbReference>
<accession>A0A1H3B268</accession>
<evidence type="ECO:0000313" key="1">
    <source>
        <dbReference type="EMBL" id="SDX36013.1"/>
    </source>
</evidence>
<gene>
    <name evidence="1" type="ORF">SAMN05421783_12258</name>
</gene>
<sequence length="121" mass="13850">MTARTYCSAAGWEAQPIPPNQKKGNHLADPMPRRTSTRIQVDGFPRRIVQRSHNRAAYVFADQDRRADLGWLNEVPVGERCRMHADVLMTNHVHLLPSVGCRDVQYINHTYGRNGTLWDGR</sequence>